<dbReference type="Proteomes" id="UP000241890">
    <property type="component" value="Unassembled WGS sequence"/>
</dbReference>
<reference evidence="2 3" key="1">
    <citation type="submission" date="2017-12" db="EMBL/GenBank/DDBJ databases">
        <title>Sequencing, de novo assembly and annotation of complete genome of a new Thraustochytrid species, strain FCC1311.</title>
        <authorList>
            <person name="Sedici K."/>
            <person name="Godart F."/>
            <person name="Aiese Cigliano R."/>
            <person name="Sanseverino W."/>
            <person name="Barakat M."/>
            <person name="Ortet P."/>
            <person name="Marechal E."/>
            <person name="Cagnac O."/>
            <person name="Amato A."/>
        </authorList>
    </citation>
    <scope>NUCLEOTIDE SEQUENCE [LARGE SCALE GENOMIC DNA]</scope>
</reference>
<feature type="region of interest" description="Disordered" evidence="1">
    <location>
        <begin position="259"/>
        <end position="315"/>
    </location>
</feature>
<organism evidence="2 3">
    <name type="scientific">Hondaea fermentalgiana</name>
    <dbReference type="NCBI Taxonomy" id="2315210"/>
    <lineage>
        <taxon>Eukaryota</taxon>
        <taxon>Sar</taxon>
        <taxon>Stramenopiles</taxon>
        <taxon>Bigyra</taxon>
        <taxon>Labyrinthulomycetes</taxon>
        <taxon>Thraustochytrida</taxon>
        <taxon>Thraustochytriidae</taxon>
        <taxon>Hondaea</taxon>
    </lineage>
</organism>
<sequence>MGEVSGDILTANDKFVEESKHSVVASEISFTEVKAEIATTTLTEQEGTPGEMVSNDTDGDDGQIESKVEEQAAEQTKEQIKDQAEGQIGEHTEGMIKNKVEEQAENMTESQVNEQVEDQVEEQKDQAEEQTEDMVKIEVENEVEIKVESQTGNLTEGQFESKVDEQVEDQAELQSKEQTEDMIENKVEDKVEDKVENQTGILIEGQFESKVDEQVEDQAELQSKEQTEDMIENKVKDKVDEQAEKLIEGQVENKVGEQIEEQFKDQAADKDNIKDDDQIEKASNISETGVDESFDQAGTESEVGDSTTEGMKEGGLEEDHVNSTEIETMIEVKLEEANLTSAPDKSTTNGVEFERLGEDSFGSAEGATIMEADREIDEGVFAMNEADSVDIASWREMNKTGEFASCLHDEVASAGLLHEKVAQISAAVSQVSLAASLLAQSGQESVIDSSTEVDTNDVLHHLNGEDGGKDSPIYNLMDLFSPIWEYLKLGDSGADHGLRTCVVVCVAMVLACFVSAELTRNLSQSGKFWGLMPVVYAWTIEVCAIPMNARTLLMAFLVSIWGGRMCLHLMRTGAYSSKSGENLRWRRVRELMQSEHYPFFFAIFDLVCVAGYGQLLLMAQALPVYVAAKEGVDVPLNRWDFVLSCWMVGLTVVEMIADEQHQKFQEVKSEYEDLSESCKPPALREGFLSSQLFSFCRHPNYAAEQAIWTVFYLFSVNVRVQNGEMLPDALVHWSACGVLMLGVLFSFSSTFSENLSALNYDNYKEYQRVTCKYLPFGTWGTWEGKTDFPSAISEE</sequence>
<feature type="compositionally biased region" description="Basic and acidic residues" evidence="1">
    <location>
        <begin position="174"/>
        <end position="191"/>
    </location>
</feature>
<dbReference type="GO" id="GO:0016020">
    <property type="term" value="C:membrane"/>
    <property type="evidence" value="ECO:0007669"/>
    <property type="project" value="TreeGrafter"/>
</dbReference>
<dbReference type="Pfam" id="PF06966">
    <property type="entry name" value="DUF1295"/>
    <property type="match status" value="1"/>
</dbReference>
<evidence type="ECO:0000313" key="3">
    <source>
        <dbReference type="Proteomes" id="UP000241890"/>
    </source>
</evidence>
<feature type="compositionally biased region" description="Polar residues" evidence="1">
    <location>
        <begin position="149"/>
        <end position="158"/>
    </location>
</feature>
<evidence type="ECO:0000256" key="1">
    <source>
        <dbReference type="SAM" id="MobiDB-lite"/>
    </source>
</evidence>
<feature type="compositionally biased region" description="Basic and acidic residues" evidence="1">
    <location>
        <begin position="64"/>
        <end position="102"/>
    </location>
</feature>
<dbReference type="EMBL" id="BEYU01000052">
    <property type="protein sequence ID" value="GBG29063.1"/>
    <property type="molecule type" value="Genomic_DNA"/>
</dbReference>
<keyword evidence="3" id="KW-1185">Reference proteome</keyword>
<feature type="region of interest" description="Disordered" evidence="1">
    <location>
        <begin position="39"/>
        <end position="135"/>
    </location>
</feature>
<feature type="region of interest" description="Disordered" evidence="1">
    <location>
        <begin position="205"/>
        <end position="231"/>
    </location>
</feature>
<accession>A0A2R5GKA6</accession>
<comment type="caution">
    <text evidence="2">The sequence shown here is derived from an EMBL/GenBank/DDBJ whole genome shotgun (WGS) entry which is preliminary data.</text>
</comment>
<evidence type="ECO:0000313" key="2">
    <source>
        <dbReference type="EMBL" id="GBG29063.1"/>
    </source>
</evidence>
<dbReference type="PANTHER" id="PTHR32251">
    <property type="entry name" value="3-OXO-5-ALPHA-STEROID 4-DEHYDROGENASE"/>
    <property type="match status" value="1"/>
</dbReference>
<dbReference type="OrthoDB" id="201504at2759"/>
<feature type="compositionally biased region" description="Basic and acidic residues" evidence="1">
    <location>
        <begin position="222"/>
        <end position="231"/>
    </location>
</feature>
<name>A0A2R5GKA6_9STRA</name>
<dbReference type="InterPro" id="IPR010721">
    <property type="entry name" value="UstE-like"/>
</dbReference>
<dbReference type="PANTHER" id="PTHR32251:SF23">
    <property type="entry name" value="3-OXO-5-ALPHA-STEROID 4-DEHYDROGENASE (DUF1295)"/>
    <property type="match status" value="1"/>
</dbReference>
<feature type="compositionally biased region" description="Basic and acidic residues" evidence="1">
    <location>
        <begin position="259"/>
        <end position="280"/>
    </location>
</feature>
<feature type="compositionally biased region" description="Basic and acidic residues" evidence="1">
    <location>
        <begin position="121"/>
        <end position="135"/>
    </location>
</feature>
<dbReference type="AlphaFoldDB" id="A0A2R5GKA6"/>
<dbReference type="InParanoid" id="A0A2R5GKA6"/>
<feature type="region of interest" description="Disordered" evidence="1">
    <location>
        <begin position="147"/>
        <end position="191"/>
    </location>
</feature>
<dbReference type="Gene3D" id="1.20.120.1630">
    <property type="match status" value="1"/>
</dbReference>
<protein>
    <submittedName>
        <fullName evidence="2">Dynein heavy chain-like protein PF11_0240</fullName>
    </submittedName>
</protein>
<feature type="compositionally biased region" description="Polar residues" evidence="1">
    <location>
        <begin position="296"/>
        <end position="309"/>
    </location>
</feature>
<proteinExistence type="predicted"/>
<gene>
    <name evidence="2" type="ORF">FCC1311_052852</name>
</gene>